<feature type="transmembrane region" description="Helical" evidence="6">
    <location>
        <begin position="374"/>
        <end position="393"/>
    </location>
</feature>
<evidence type="ECO:0000313" key="8">
    <source>
        <dbReference type="EMBL" id="MCY6959717.1"/>
    </source>
</evidence>
<dbReference type="PANTHER" id="PTHR30619">
    <property type="entry name" value="DNA INTERNALIZATION/COMPETENCE PROTEIN COMEC/REC2"/>
    <property type="match status" value="1"/>
</dbReference>
<organism evidence="8 9">
    <name type="scientific">Clostridium brassicae</name>
    <dbReference type="NCBI Taxonomy" id="2999072"/>
    <lineage>
        <taxon>Bacteria</taxon>
        <taxon>Bacillati</taxon>
        <taxon>Bacillota</taxon>
        <taxon>Clostridia</taxon>
        <taxon>Eubacteriales</taxon>
        <taxon>Clostridiaceae</taxon>
        <taxon>Clostridium</taxon>
    </lineage>
</organism>
<feature type="transmembrane region" description="Helical" evidence="6">
    <location>
        <begin position="12"/>
        <end position="43"/>
    </location>
</feature>
<feature type="transmembrane region" description="Helical" evidence="6">
    <location>
        <begin position="255"/>
        <end position="273"/>
    </location>
</feature>
<dbReference type="Proteomes" id="UP001144612">
    <property type="component" value="Unassembled WGS sequence"/>
</dbReference>
<comment type="subcellular location">
    <subcellularLocation>
        <location evidence="1">Cell membrane</location>
        <topology evidence="1">Multi-pass membrane protein</topology>
    </subcellularLocation>
</comment>
<evidence type="ECO:0000256" key="6">
    <source>
        <dbReference type="SAM" id="Phobius"/>
    </source>
</evidence>
<reference evidence="8" key="1">
    <citation type="submission" date="2022-12" db="EMBL/GenBank/DDBJ databases">
        <title>Clostridium sp. nov., isolated from industrial wastewater.</title>
        <authorList>
            <person name="Jiayan W."/>
        </authorList>
    </citation>
    <scope>NUCLEOTIDE SEQUENCE</scope>
    <source>
        <strain evidence="8">ZC22-4</strain>
    </source>
</reference>
<evidence type="ECO:0000259" key="7">
    <source>
        <dbReference type="Pfam" id="PF03772"/>
    </source>
</evidence>
<dbReference type="Pfam" id="PF03772">
    <property type="entry name" value="Competence"/>
    <property type="match status" value="1"/>
</dbReference>
<evidence type="ECO:0000313" key="9">
    <source>
        <dbReference type="Proteomes" id="UP001144612"/>
    </source>
</evidence>
<evidence type="ECO:0000256" key="5">
    <source>
        <dbReference type="ARBA" id="ARBA00023136"/>
    </source>
</evidence>
<keyword evidence="3 6" id="KW-0812">Transmembrane</keyword>
<sequence>MKRPLIYYSISVFLGAFIIIVFEYNIFLGAAVAASFFSIIFFTLNKKEAIILCLFFIIGGFSFYNYYNINVPSEGEFRLVEKRGKYCTGNYKGRIVYLSGNLKELSNGEKVKLYGNFKKETDYEKGSIGIYKVTFYENRNEDFVFKLYNLKEKLFTKYSESLGKDKSALIMSVCYGETKYLSFHEKENFKELGISHIISVSGFHMALVYGFLQKMFGIEISLILSFIYLIFTGAKAATIRAYIMILILKLSKIVYRTYDSLSALALSALILLIIRPYYITNIGFTLSFLATLGIILYNKKIKRILYKLPKKINESLSITLSSQVFSMPYVMCAINEVSIFFIPANLILIPLYSLLIFAGNIGAVAINIPILKNIVIYILYSLTTTIQGANYVLLKIAPPVHKYNYFYGIVLLSIIMSYIFYKHEYKEVKYFPLMLLSFIIIYNMI</sequence>
<name>A0ABT4DBN6_9CLOT</name>
<dbReference type="NCBIfam" id="TIGR00360">
    <property type="entry name" value="ComEC_N-term"/>
    <property type="match status" value="1"/>
</dbReference>
<feature type="transmembrane region" description="Helical" evidence="6">
    <location>
        <begin position="218"/>
        <end position="243"/>
    </location>
</feature>
<keyword evidence="4 6" id="KW-1133">Transmembrane helix</keyword>
<accession>A0ABT4DBN6</accession>
<protein>
    <submittedName>
        <fullName evidence="8">ComEC/Rec2 family competence protein</fullName>
    </submittedName>
</protein>
<feature type="transmembrane region" description="Helical" evidence="6">
    <location>
        <begin position="347"/>
        <end position="367"/>
    </location>
</feature>
<feature type="transmembrane region" description="Helical" evidence="6">
    <location>
        <begin position="49"/>
        <end position="67"/>
    </location>
</feature>
<feature type="transmembrane region" description="Helical" evidence="6">
    <location>
        <begin position="405"/>
        <end position="421"/>
    </location>
</feature>
<proteinExistence type="predicted"/>
<dbReference type="InterPro" id="IPR052159">
    <property type="entry name" value="Competence_DNA_uptake"/>
</dbReference>
<dbReference type="RefSeq" id="WP_268062151.1">
    <property type="nucleotide sequence ID" value="NZ_JAPQFJ010000015.1"/>
</dbReference>
<gene>
    <name evidence="8" type="ORF">OW729_13945</name>
</gene>
<comment type="caution">
    <text evidence="8">The sequence shown here is derived from an EMBL/GenBank/DDBJ whole genome shotgun (WGS) entry which is preliminary data.</text>
</comment>
<dbReference type="PANTHER" id="PTHR30619:SF1">
    <property type="entry name" value="RECOMBINATION PROTEIN 2"/>
    <property type="match status" value="1"/>
</dbReference>
<evidence type="ECO:0000256" key="2">
    <source>
        <dbReference type="ARBA" id="ARBA00022475"/>
    </source>
</evidence>
<dbReference type="InterPro" id="IPR004477">
    <property type="entry name" value="ComEC_N"/>
</dbReference>
<evidence type="ECO:0000256" key="3">
    <source>
        <dbReference type="ARBA" id="ARBA00022692"/>
    </source>
</evidence>
<keyword evidence="5 6" id="KW-0472">Membrane</keyword>
<keyword evidence="2" id="KW-1003">Cell membrane</keyword>
<feature type="transmembrane region" description="Helical" evidence="6">
    <location>
        <begin position="428"/>
        <end position="444"/>
    </location>
</feature>
<dbReference type="EMBL" id="JAPQFJ010000015">
    <property type="protein sequence ID" value="MCY6959717.1"/>
    <property type="molecule type" value="Genomic_DNA"/>
</dbReference>
<feature type="domain" description="ComEC/Rec2-related protein" evidence="7">
    <location>
        <begin position="174"/>
        <end position="417"/>
    </location>
</feature>
<keyword evidence="9" id="KW-1185">Reference proteome</keyword>
<evidence type="ECO:0000256" key="4">
    <source>
        <dbReference type="ARBA" id="ARBA00022989"/>
    </source>
</evidence>
<evidence type="ECO:0000256" key="1">
    <source>
        <dbReference type="ARBA" id="ARBA00004651"/>
    </source>
</evidence>
<feature type="transmembrane region" description="Helical" evidence="6">
    <location>
        <begin position="279"/>
        <end position="297"/>
    </location>
</feature>